<feature type="compositionally biased region" description="Basic and acidic residues" evidence="7">
    <location>
        <begin position="917"/>
        <end position="931"/>
    </location>
</feature>
<dbReference type="CDD" id="cd15566">
    <property type="entry name" value="PHD3_NSD"/>
    <property type="match status" value="1"/>
</dbReference>
<keyword evidence="5" id="KW-0862">Zinc</keyword>
<feature type="region of interest" description="Disordered" evidence="7">
    <location>
        <begin position="908"/>
        <end position="1152"/>
    </location>
</feature>
<feature type="compositionally biased region" description="Basic and acidic residues" evidence="7">
    <location>
        <begin position="1013"/>
        <end position="1022"/>
    </location>
</feature>
<feature type="compositionally biased region" description="Low complexity" evidence="7">
    <location>
        <begin position="1059"/>
        <end position="1072"/>
    </location>
</feature>
<feature type="compositionally biased region" description="Polar residues" evidence="7">
    <location>
        <begin position="1086"/>
        <end position="1099"/>
    </location>
</feature>
<dbReference type="InterPro" id="IPR022702">
    <property type="entry name" value="Cytosine_MeTrfase1_RFD"/>
</dbReference>
<evidence type="ECO:0000256" key="6">
    <source>
        <dbReference type="ARBA" id="ARBA00023242"/>
    </source>
</evidence>
<evidence type="ECO:0000256" key="5">
    <source>
        <dbReference type="ARBA" id="ARBA00022833"/>
    </source>
</evidence>
<gene>
    <name evidence="9" type="ORF">LVIROSA_LOCUS5399</name>
</gene>
<dbReference type="Pfam" id="PF26055">
    <property type="entry name" value="Mtase_EDM2"/>
    <property type="match status" value="1"/>
</dbReference>
<feature type="region of interest" description="Disordered" evidence="7">
    <location>
        <begin position="199"/>
        <end position="222"/>
    </location>
</feature>
<feature type="compositionally biased region" description="Basic and acidic residues" evidence="7">
    <location>
        <begin position="950"/>
        <end position="967"/>
    </location>
</feature>
<feature type="compositionally biased region" description="Polar residues" evidence="7">
    <location>
        <begin position="1242"/>
        <end position="1253"/>
    </location>
</feature>
<reference evidence="9 10" key="1">
    <citation type="submission" date="2022-01" db="EMBL/GenBank/DDBJ databases">
        <authorList>
            <person name="Xiong W."/>
            <person name="Schranz E."/>
        </authorList>
    </citation>
    <scope>NUCLEOTIDE SEQUENCE [LARGE SCALE GENOMIC DNA]</scope>
</reference>
<feature type="region of interest" description="Disordered" evidence="7">
    <location>
        <begin position="448"/>
        <end position="538"/>
    </location>
</feature>
<accession>A0AAU9LTQ3</accession>
<dbReference type="Proteomes" id="UP001157418">
    <property type="component" value="Unassembled WGS sequence"/>
</dbReference>
<dbReference type="EMBL" id="CAKMRJ010000113">
    <property type="protein sequence ID" value="CAH1417742.1"/>
    <property type="molecule type" value="Genomic_DNA"/>
</dbReference>
<evidence type="ECO:0000256" key="2">
    <source>
        <dbReference type="ARBA" id="ARBA00022723"/>
    </source>
</evidence>
<comment type="subcellular location">
    <subcellularLocation>
        <location evidence="1">Nucleus</location>
    </subcellularLocation>
</comment>
<evidence type="ECO:0000256" key="7">
    <source>
        <dbReference type="SAM" id="MobiDB-lite"/>
    </source>
</evidence>
<feature type="region of interest" description="Disordered" evidence="7">
    <location>
        <begin position="1206"/>
        <end position="1253"/>
    </location>
</feature>
<dbReference type="GO" id="GO:0008270">
    <property type="term" value="F:zinc ion binding"/>
    <property type="evidence" value="ECO:0007669"/>
    <property type="project" value="UniProtKB-KW"/>
</dbReference>
<dbReference type="InterPro" id="IPR058939">
    <property type="entry name" value="Mtase_EDM2"/>
</dbReference>
<dbReference type="GO" id="GO:0005634">
    <property type="term" value="C:nucleus"/>
    <property type="evidence" value="ECO:0007669"/>
    <property type="project" value="UniProtKB-SubCell"/>
</dbReference>
<evidence type="ECO:0000256" key="1">
    <source>
        <dbReference type="ARBA" id="ARBA00004123"/>
    </source>
</evidence>
<dbReference type="InterPro" id="IPR055198">
    <property type="entry name" value="NSD_PHD"/>
</dbReference>
<feature type="domain" description="Zinc finger PHD-type" evidence="8">
    <location>
        <begin position="357"/>
        <end position="424"/>
    </location>
</feature>
<comment type="caution">
    <text evidence="9">The sequence shown here is derived from an EMBL/GenBank/DDBJ whole genome shotgun (WGS) entry which is preliminary data.</text>
</comment>
<evidence type="ECO:0000259" key="8">
    <source>
        <dbReference type="SMART" id="SM00249"/>
    </source>
</evidence>
<dbReference type="Pfam" id="PF12047">
    <property type="entry name" value="DNMT1-RFD"/>
    <property type="match status" value="1"/>
</dbReference>
<dbReference type="PANTHER" id="PTHR46235:SF3">
    <property type="entry name" value="PHD FINGER-CONTAINING PROTEIN DDB_G0268158"/>
    <property type="match status" value="1"/>
</dbReference>
<dbReference type="InterPro" id="IPR013083">
    <property type="entry name" value="Znf_RING/FYVE/PHD"/>
</dbReference>
<feature type="compositionally biased region" description="Basic and acidic residues" evidence="7">
    <location>
        <begin position="457"/>
        <end position="467"/>
    </location>
</feature>
<evidence type="ECO:0000313" key="10">
    <source>
        <dbReference type="Proteomes" id="UP001157418"/>
    </source>
</evidence>
<dbReference type="PANTHER" id="PTHR46235">
    <property type="entry name" value="PHD FINGER-CONTAINING PROTEIN DDB_G0268158"/>
    <property type="match status" value="1"/>
</dbReference>
<dbReference type="CDD" id="cd15565">
    <property type="entry name" value="PHD2_NSD"/>
    <property type="match status" value="1"/>
</dbReference>
<feature type="compositionally biased region" description="Acidic residues" evidence="7">
    <location>
        <begin position="200"/>
        <end position="222"/>
    </location>
</feature>
<keyword evidence="4" id="KW-0863">Zinc-finger</keyword>
<evidence type="ECO:0000256" key="3">
    <source>
        <dbReference type="ARBA" id="ARBA00022737"/>
    </source>
</evidence>
<feature type="domain" description="Zinc finger PHD-type" evidence="8">
    <location>
        <begin position="288"/>
        <end position="356"/>
    </location>
</feature>
<keyword evidence="2" id="KW-0479">Metal-binding</keyword>
<dbReference type="Pfam" id="PF23004">
    <property type="entry name" value="PHDvar_NSD"/>
    <property type="match status" value="1"/>
</dbReference>
<proteinExistence type="predicted"/>
<dbReference type="SMART" id="SM00249">
    <property type="entry name" value="PHD"/>
    <property type="match status" value="3"/>
</dbReference>
<evidence type="ECO:0000313" key="9">
    <source>
        <dbReference type="EMBL" id="CAH1417742.1"/>
    </source>
</evidence>
<keyword evidence="10" id="KW-1185">Reference proteome</keyword>
<dbReference type="Pfam" id="PF22908">
    <property type="entry name" value="PHD_NSD"/>
    <property type="match status" value="1"/>
</dbReference>
<keyword evidence="3" id="KW-0677">Repeat</keyword>
<protein>
    <recommendedName>
        <fullName evidence="8">Zinc finger PHD-type domain-containing protein</fullName>
    </recommendedName>
</protein>
<sequence>MASSDDEEETFADTISEYYFCDGDDEPLSFSMLPLQWNESESESSSPTTGIFLRGTADNGLQKLYKAVKAWKYDLSKSNPEISVLSKDNHWIKLQKPRKSFENEIKTILITVHCLSYLKRKPEASAKSLWDHLSKVFSLHDVRPSENDLRYHMSFIRDAVDRDETLAKSKFLAAFLENPRKRKVSEEAETATKPSFIVDDANDDDFVTEPNEDSESDEEDDPFDSVCAICDNGGTLTCCDGKCFRSFHATPDIEEAEESNCKSLGLTPDQVKRTQQFLCDNCLYSQHQCSVCGKLGSSDKSSGAEVFRCSSATCGHFYHPKCVAKILQPNPHVEAEGKNLVEKIGAGEPFICPAHKCDVCKQTENEKVKDLQFAICRRCPKSYHRKCLPRGIMFESQVGDDDIVRAWDNLLGKSRALIYCLNHDIDEKLGTPARTLIFRINRHKMDQPSKLPLKKMKTLDTDSEHTSKKPVTVTKSQKGGEKSSATKMEDSSTKKRAAVGSVPLKKKKKKLTDTSLRRSLSDKIKMPSPRSNDGQPSLGCRLFEYMNKGTESNNLEKDDMSVDESKQILSPIDEESKQRILDLMKDAASSITLEEVKRYHTEKVPSTHAVSSRVDKSIILGRVEGAVEALHLALKKLEEGCSLEDAMAVCEPGVLDQLMRWKDKLKVYLAPFLHGMRYTSFGRHFTKVEKLEKIVEKLKFYVEDGDTVVDFCCGANDFSFLMKKHLDEMGKNKCSYKNYDITRPKNDFYFEKRDWMSVRPKELPKRLKLIMGLNPPFGKNAALANQFIQQAIKFMPKLIILIVPPETERLDSEKQKCPYDLVWEDAELLAGKSFYLPGSIDVNAKQMDQWNNTTPVLYLWSRPDWTNKHKSIAQQHGHTHIQPPRADENLLQNEKNDIQVDLPLPLPVPLILDDLPTADKTKKERERDSPKKKQQIQTNQTSFSKKRRGKQEDKQSQKKLKLDDKYSRGQGQAQAQDEDDKPVPEPSQKLDIKHPSPGPTPTPTVEDEASQPFEHRHLERRYNPPPPPPTSEVMDYNSSASRSRSDILGQSVNQHRYNTPTPTRATTEEAPPYMGGSGTTYRRPDSANNNNLPTPSSGYSMRPAEPSVQYHHNPGPGGYDSRGSYVDEIGAGGSRRYGGHDMASYNNSNRAATSTMQRYAPRLDELNHTRMGPMDDMNHSRMGMGNSRRPEPPPMPMGMGMGMGNNNNNNNRGFGGYGPPMHGPGFGAEPMGFAPGPYNPYSHHNSSGGWLNE</sequence>
<keyword evidence="6" id="KW-0539">Nucleus</keyword>
<dbReference type="AlphaFoldDB" id="A0AAU9LTQ3"/>
<dbReference type="InterPro" id="IPR001965">
    <property type="entry name" value="Znf_PHD"/>
</dbReference>
<dbReference type="GO" id="GO:0006338">
    <property type="term" value="P:chromatin remodeling"/>
    <property type="evidence" value="ECO:0007669"/>
    <property type="project" value="UniProtKB-ARBA"/>
</dbReference>
<evidence type="ECO:0000256" key="4">
    <source>
        <dbReference type="ARBA" id="ARBA00022771"/>
    </source>
</evidence>
<dbReference type="InterPro" id="IPR055197">
    <property type="entry name" value="PHDvar_NSD"/>
</dbReference>
<dbReference type="Gene3D" id="3.30.40.10">
    <property type="entry name" value="Zinc/RING finger domain, C3HC4 (zinc finger)"/>
    <property type="match status" value="2"/>
</dbReference>
<name>A0AAU9LTQ3_9ASTR</name>
<organism evidence="9 10">
    <name type="scientific">Lactuca virosa</name>
    <dbReference type="NCBI Taxonomy" id="75947"/>
    <lineage>
        <taxon>Eukaryota</taxon>
        <taxon>Viridiplantae</taxon>
        <taxon>Streptophyta</taxon>
        <taxon>Embryophyta</taxon>
        <taxon>Tracheophyta</taxon>
        <taxon>Spermatophyta</taxon>
        <taxon>Magnoliopsida</taxon>
        <taxon>eudicotyledons</taxon>
        <taxon>Gunneridae</taxon>
        <taxon>Pentapetalae</taxon>
        <taxon>asterids</taxon>
        <taxon>campanulids</taxon>
        <taxon>Asterales</taxon>
        <taxon>Asteraceae</taxon>
        <taxon>Cichorioideae</taxon>
        <taxon>Cichorieae</taxon>
        <taxon>Lactucinae</taxon>
        <taxon>Lactuca</taxon>
    </lineage>
</organism>
<feature type="compositionally biased region" description="Polar residues" evidence="7">
    <location>
        <begin position="1036"/>
        <end position="1058"/>
    </location>
</feature>
<feature type="domain" description="Zinc finger PHD-type" evidence="8">
    <location>
        <begin position="226"/>
        <end position="283"/>
    </location>
</feature>
<feature type="compositionally biased region" description="Basic and acidic residues" evidence="7">
    <location>
        <begin position="511"/>
        <end position="525"/>
    </location>
</feature>